<dbReference type="PANTHER" id="PTHR13078:SF56">
    <property type="entry name" value="PEROXISOMAL MULTIFUNCTIONAL ENZYME TYPE 2"/>
    <property type="match status" value="1"/>
</dbReference>
<name>A0A4D7QIJ2_9HYPH</name>
<dbReference type="GO" id="GO:0003857">
    <property type="term" value="F:(3S)-3-hydroxyacyl-CoA dehydrogenase (NAD+) activity"/>
    <property type="evidence" value="ECO:0007669"/>
    <property type="project" value="TreeGrafter"/>
</dbReference>
<feature type="domain" description="MaoC-like" evidence="1">
    <location>
        <begin position="161"/>
        <end position="274"/>
    </location>
</feature>
<dbReference type="InterPro" id="IPR029069">
    <property type="entry name" value="HotDog_dom_sf"/>
</dbReference>
<evidence type="ECO:0000313" key="3">
    <source>
        <dbReference type="EMBL" id="QCK85593.1"/>
    </source>
</evidence>
<dbReference type="InterPro" id="IPR054357">
    <property type="entry name" value="MFE-2_N"/>
</dbReference>
<evidence type="ECO:0000313" key="4">
    <source>
        <dbReference type="Proteomes" id="UP000298588"/>
    </source>
</evidence>
<protein>
    <submittedName>
        <fullName evidence="3">3-alpha,7-alpha, 12-alpha-trihydroxy-5-beta-cholest-24-enoyl-CoA hydratase</fullName>
    </submittedName>
</protein>
<dbReference type="GO" id="GO:0006635">
    <property type="term" value="P:fatty acid beta-oxidation"/>
    <property type="evidence" value="ECO:0007669"/>
    <property type="project" value="TreeGrafter"/>
</dbReference>
<accession>A0A4D7QIJ2</accession>
<proteinExistence type="predicted"/>
<dbReference type="GO" id="GO:0004300">
    <property type="term" value="F:enoyl-CoA hydratase activity"/>
    <property type="evidence" value="ECO:0007669"/>
    <property type="project" value="TreeGrafter"/>
</dbReference>
<dbReference type="SUPFAM" id="SSF54637">
    <property type="entry name" value="Thioesterase/thiol ester dehydrase-isomerase"/>
    <property type="match status" value="2"/>
</dbReference>
<dbReference type="AlphaFoldDB" id="A0A4D7QIJ2"/>
<dbReference type="Pfam" id="PF01575">
    <property type="entry name" value="MaoC_dehydratas"/>
    <property type="match status" value="1"/>
</dbReference>
<feature type="domain" description="Peroxisomal multifunctional enzyme type 2-like N-terminal" evidence="2">
    <location>
        <begin position="19"/>
        <end position="144"/>
    </location>
</feature>
<dbReference type="CDD" id="cd03448">
    <property type="entry name" value="HDE_HSD"/>
    <property type="match status" value="1"/>
</dbReference>
<keyword evidence="4" id="KW-1185">Reference proteome</keyword>
<dbReference type="Proteomes" id="UP000298588">
    <property type="component" value="Chromosome"/>
</dbReference>
<evidence type="ECO:0000259" key="2">
    <source>
        <dbReference type="Pfam" id="PF22622"/>
    </source>
</evidence>
<dbReference type="GO" id="GO:0044594">
    <property type="term" value="F:17-beta-hydroxysteroid dehydrogenase (NAD+) activity"/>
    <property type="evidence" value="ECO:0007669"/>
    <property type="project" value="TreeGrafter"/>
</dbReference>
<sequence length="283" mass="30683">MPIDYAKLKSWPVPDIVQTYDVRDTILYALGVGCGGDPMDRADLAYVYEEAIKVLPSMGVVLGYPGFWLKDPATGIDWRKVLHGEQGVIIHAPLPAAATVVGKSRITEIVDKGKDALLFSERDVIDQATGQLLCTLTSTTFLRGEGGFGGPTGPTPQPHSLPDRAPDLTVDTPTVPQAALIYRLSGDYNPLHADPDIATAAGFRQPILHGLASFGVACRALLRACCNDEPANLKEMKLRFSSPVYPGETIRTEIWRDGKAVSFRARVVERDLVVLNNGFAQLD</sequence>
<dbReference type="EMBL" id="CP039865">
    <property type="protein sequence ID" value="QCK85593.1"/>
    <property type="molecule type" value="Genomic_DNA"/>
</dbReference>
<dbReference type="OrthoDB" id="5522043at2"/>
<organism evidence="3 4">
    <name type="scientific">Phreatobacter aquaticus</name>
    <dbReference type="NCBI Taxonomy" id="2570229"/>
    <lineage>
        <taxon>Bacteria</taxon>
        <taxon>Pseudomonadati</taxon>
        <taxon>Pseudomonadota</taxon>
        <taxon>Alphaproteobacteria</taxon>
        <taxon>Hyphomicrobiales</taxon>
        <taxon>Phreatobacteraceae</taxon>
        <taxon>Phreatobacter</taxon>
    </lineage>
</organism>
<reference evidence="3 4" key="1">
    <citation type="submission" date="2019-04" db="EMBL/GenBank/DDBJ databases">
        <title>Phreatobacter aquaticus sp. nov.</title>
        <authorList>
            <person name="Choi A."/>
            <person name="Baek K."/>
        </authorList>
    </citation>
    <scope>NUCLEOTIDE SEQUENCE [LARGE SCALE GENOMIC DNA]</scope>
    <source>
        <strain evidence="3 4">NMCR1094</strain>
    </source>
</reference>
<dbReference type="InterPro" id="IPR002539">
    <property type="entry name" value="MaoC-like_dom"/>
</dbReference>
<dbReference type="RefSeq" id="WP_137098927.1">
    <property type="nucleotide sequence ID" value="NZ_CP039865.1"/>
</dbReference>
<gene>
    <name evidence="3" type="ORF">E8L99_07335</name>
</gene>
<dbReference type="PANTHER" id="PTHR13078">
    <property type="entry name" value="PEROXISOMAL MULTIFUNCTIONAL ENZYME TYPE 2-RELATED"/>
    <property type="match status" value="1"/>
</dbReference>
<evidence type="ECO:0000259" key="1">
    <source>
        <dbReference type="Pfam" id="PF01575"/>
    </source>
</evidence>
<dbReference type="Pfam" id="PF22622">
    <property type="entry name" value="MFE-2_hydrat-2_N"/>
    <property type="match status" value="1"/>
</dbReference>
<dbReference type="Gene3D" id="3.10.129.10">
    <property type="entry name" value="Hotdog Thioesterase"/>
    <property type="match status" value="2"/>
</dbReference>
<dbReference type="KEGG" id="paqt:E8L99_07335"/>